<dbReference type="Proteomes" id="UP000827092">
    <property type="component" value="Unassembled WGS sequence"/>
</dbReference>
<gene>
    <name evidence="12" type="ORF">JTE90_014834</name>
</gene>
<organism evidence="12 13">
    <name type="scientific">Oedothorax gibbosus</name>
    <dbReference type="NCBI Taxonomy" id="931172"/>
    <lineage>
        <taxon>Eukaryota</taxon>
        <taxon>Metazoa</taxon>
        <taxon>Ecdysozoa</taxon>
        <taxon>Arthropoda</taxon>
        <taxon>Chelicerata</taxon>
        <taxon>Arachnida</taxon>
        <taxon>Araneae</taxon>
        <taxon>Araneomorphae</taxon>
        <taxon>Entelegynae</taxon>
        <taxon>Araneoidea</taxon>
        <taxon>Linyphiidae</taxon>
        <taxon>Erigoninae</taxon>
        <taxon>Oedothorax</taxon>
    </lineage>
</organism>
<name>A0AAV6TTV9_9ARAC</name>
<keyword evidence="8" id="KW-0333">Golgi apparatus</keyword>
<keyword evidence="5" id="KW-0812">Transmembrane</keyword>
<keyword evidence="9" id="KW-0472">Membrane</keyword>
<evidence type="ECO:0008006" key="14">
    <source>
        <dbReference type="Google" id="ProtNLM"/>
    </source>
</evidence>
<dbReference type="InterPro" id="IPR002659">
    <property type="entry name" value="Glyco_trans_31"/>
</dbReference>
<evidence type="ECO:0000313" key="13">
    <source>
        <dbReference type="Proteomes" id="UP000827092"/>
    </source>
</evidence>
<evidence type="ECO:0000256" key="9">
    <source>
        <dbReference type="ARBA" id="ARBA00023136"/>
    </source>
</evidence>
<evidence type="ECO:0000256" key="1">
    <source>
        <dbReference type="ARBA" id="ARBA00004323"/>
    </source>
</evidence>
<evidence type="ECO:0000256" key="2">
    <source>
        <dbReference type="ARBA" id="ARBA00008661"/>
    </source>
</evidence>
<evidence type="ECO:0000256" key="4">
    <source>
        <dbReference type="ARBA" id="ARBA00022679"/>
    </source>
</evidence>
<comment type="caution">
    <text evidence="12">The sequence shown here is derived from an EMBL/GenBank/DDBJ whole genome shotgun (WGS) entry which is preliminary data.</text>
</comment>
<keyword evidence="11" id="KW-0732">Signal</keyword>
<dbReference type="PANTHER" id="PTHR11214:SF314">
    <property type="entry name" value="HEXOSYLTRANSFERASE"/>
    <property type="match status" value="1"/>
</dbReference>
<sequence length="536" mass="60557">MRRRLWCAKYALALLASAAVTFHLLYAPPDAGHDVGSQWTRDYEEESDAKTSNVLVFDRKSVFYDTETISRPEVSVETFSKIDADRGVETLRRLEVVTPRKPGAETPSKRNLNVETQMKSGIDLDIKTLNKTNVSQDVGRPKKLDVGDIIEVHRKLDSVFNVEMLRKPSILAYIESSNIAMLGGPDAGTPTLPKKYVYKQNWASNKNSNFSKNTNFSSGYTVLPGNVTIHIGNDRKPFDVTFLNAASGVCDDFDVTRTSLVVFVASSVEHFEKRQAVRDTWGLRMLQMSDNFRVVFLLGRSAGDDIQELVQQEIYRYGDIVQLNQDETFRNLGLKSVAGLKWSRDFCPKADLVMKTDDDILVHVPNLMNAVGRGGTTSKDDLLLCHENRKRKILRKELLDEADLPDSYHKYQVSEEELPGTYYPPYCSGMAYVFSASVRDRLLDACSKTPVFFIEDVHVTGFCRHKTGVRIRPHPGITLRPPVQTSCSFKGDDKRITSQELDVPGLRLLWAELNTRGFFCPQLLGLRRNTHTTSRE</sequence>
<dbReference type="Pfam" id="PF01762">
    <property type="entry name" value="Galactosyl_T"/>
    <property type="match status" value="1"/>
</dbReference>
<reference evidence="12 13" key="1">
    <citation type="journal article" date="2022" name="Nat. Ecol. Evol.">
        <title>A masculinizing supergene underlies an exaggerated male reproductive morph in a spider.</title>
        <authorList>
            <person name="Hendrickx F."/>
            <person name="De Corte Z."/>
            <person name="Sonet G."/>
            <person name="Van Belleghem S.M."/>
            <person name="Kostlbacher S."/>
            <person name="Vangestel C."/>
        </authorList>
    </citation>
    <scope>NUCLEOTIDE SEQUENCE [LARGE SCALE GENOMIC DNA]</scope>
    <source>
        <strain evidence="12">W744_W776</strain>
    </source>
</reference>
<evidence type="ECO:0000313" key="12">
    <source>
        <dbReference type="EMBL" id="KAG8175455.1"/>
    </source>
</evidence>
<accession>A0AAV6TTV9</accession>
<evidence type="ECO:0000256" key="7">
    <source>
        <dbReference type="ARBA" id="ARBA00022989"/>
    </source>
</evidence>
<protein>
    <recommendedName>
        <fullName evidence="14">Hexosyltransferase</fullName>
    </recommendedName>
</protein>
<dbReference type="GO" id="GO:0000139">
    <property type="term" value="C:Golgi membrane"/>
    <property type="evidence" value="ECO:0007669"/>
    <property type="project" value="UniProtKB-SubCell"/>
</dbReference>
<comment type="similarity">
    <text evidence="2">Belongs to the glycosyltransferase 31 family.</text>
</comment>
<dbReference type="AlphaFoldDB" id="A0AAV6TTV9"/>
<evidence type="ECO:0000256" key="8">
    <source>
        <dbReference type="ARBA" id="ARBA00023034"/>
    </source>
</evidence>
<keyword evidence="3" id="KW-0328">Glycosyltransferase</keyword>
<feature type="chain" id="PRO_5043955731" description="Hexosyltransferase" evidence="11">
    <location>
        <begin position="22"/>
        <end position="536"/>
    </location>
</feature>
<feature type="signal peptide" evidence="11">
    <location>
        <begin position="1"/>
        <end position="21"/>
    </location>
</feature>
<dbReference type="FunFam" id="3.90.550.50:FF:000001">
    <property type="entry name" value="Hexosyltransferase"/>
    <property type="match status" value="1"/>
</dbReference>
<evidence type="ECO:0000256" key="6">
    <source>
        <dbReference type="ARBA" id="ARBA00022968"/>
    </source>
</evidence>
<keyword evidence="13" id="KW-1185">Reference proteome</keyword>
<evidence type="ECO:0000256" key="5">
    <source>
        <dbReference type="ARBA" id="ARBA00022692"/>
    </source>
</evidence>
<evidence type="ECO:0000256" key="11">
    <source>
        <dbReference type="SAM" id="SignalP"/>
    </source>
</evidence>
<dbReference type="GO" id="GO:0016758">
    <property type="term" value="F:hexosyltransferase activity"/>
    <property type="evidence" value="ECO:0007669"/>
    <property type="project" value="InterPro"/>
</dbReference>
<dbReference type="Gene3D" id="3.90.550.50">
    <property type="match status" value="1"/>
</dbReference>
<proteinExistence type="inferred from homology"/>
<keyword evidence="6" id="KW-0735">Signal-anchor</keyword>
<keyword evidence="4" id="KW-0808">Transferase</keyword>
<dbReference type="EMBL" id="JAFNEN010000997">
    <property type="protein sequence ID" value="KAG8175455.1"/>
    <property type="molecule type" value="Genomic_DNA"/>
</dbReference>
<keyword evidence="10" id="KW-0325">Glycoprotein</keyword>
<evidence type="ECO:0000256" key="10">
    <source>
        <dbReference type="ARBA" id="ARBA00023180"/>
    </source>
</evidence>
<dbReference type="PANTHER" id="PTHR11214">
    <property type="entry name" value="BETA-1,3-N-ACETYLGLUCOSAMINYLTRANSFERASE"/>
    <property type="match status" value="1"/>
</dbReference>
<comment type="subcellular location">
    <subcellularLocation>
        <location evidence="1">Golgi apparatus membrane</location>
        <topology evidence="1">Single-pass type II membrane protein</topology>
    </subcellularLocation>
</comment>
<evidence type="ECO:0000256" key="3">
    <source>
        <dbReference type="ARBA" id="ARBA00022676"/>
    </source>
</evidence>
<keyword evidence="7" id="KW-1133">Transmembrane helix</keyword>
<dbReference type="GO" id="GO:0006493">
    <property type="term" value="P:protein O-linked glycosylation"/>
    <property type="evidence" value="ECO:0007669"/>
    <property type="project" value="TreeGrafter"/>
</dbReference>